<evidence type="ECO:0000313" key="18">
    <source>
        <dbReference type="EMBL" id="EYE91940.1"/>
    </source>
</evidence>
<evidence type="ECO:0000256" key="15">
    <source>
        <dbReference type="PROSITE-ProRule" id="PRU01032"/>
    </source>
</evidence>
<feature type="signal peptide" evidence="16">
    <location>
        <begin position="1"/>
        <end position="23"/>
    </location>
</feature>
<dbReference type="OrthoDB" id="409122at2759"/>
<evidence type="ECO:0000256" key="6">
    <source>
        <dbReference type="ARBA" id="ARBA00022670"/>
    </source>
</evidence>
<sequence length="608" mass="66805">MVSFAFLWRPMCLFLSCSQTTFPEKSSHQIVEQLYGVPDGWTENGVPSPSAPIKFHMAVNNDRMAEFEQRVIDIATPDHQLYGQFMTRDEVGDFLRPSDDTVDRIIAWMKSERVPNKSIERHANLITFTVPVSQAEDMLKTRFHSFRNDVSQETTIRTLQYSVPQDIRDSVQMIQPTIKFGQSSAQGAQENQPDQELVATRFDDLNVNCSTTVTTKCLRRLYGIYDTEAKPDPRNKLGVSGFLDQYARYDDFHTFMRTYEPDHTDANFSVVSINGGRNDQNSSFSSTEASMDIQYAAALAYNTDTTYYTTGGRGPFVPEVDQPNVGSSANEPYLEQLHYLLNLPDEDLPAVLSTSYGEYEQIIPASYANITCNMYAQLGARGVSVIFASGDSGVGGSCVSNDGTGRTRFMPTFPATCPFVTSVGGTFGVNPEKAVGFSGGGFSEYFRRPAYQDESVHGYLDQLGDKWEGLYNPEGRGLPDVAAQARGFVFVDHGYFTKLGGTSAAAPVFAAIVSRLNAARLGRGQGRMGFLNPWLYSLNHTGLTDILDGGSVGCTGYSDVGGRASIVPHASWNATPGWDPVTGLGTPDLNTLIKVACSGHMMRNDNTH</sequence>
<dbReference type="CDD" id="cd11377">
    <property type="entry name" value="Pro-peptidase_S53"/>
    <property type="match status" value="1"/>
</dbReference>
<proteinExistence type="predicted"/>
<feature type="chain" id="PRO_5001495718" description="tripeptidyl-peptidase II" evidence="16">
    <location>
        <begin position="24"/>
        <end position="608"/>
    </location>
</feature>
<comment type="catalytic activity">
    <reaction evidence="1">
        <text>Release of an N-terminal tripeptide from a polypeptide.</text>
        <dbReference type="EC" id="3.4.14.10"/>
    </reaction>
</comment>
<keyword evidence="8 16" id="KW-0732">Signal</keyword>
<name>A0A017S705_ASPRC</name>
<evidence type="ECO:0000256" key="7">
    <source>
        <dbReference type="ARBA" id="ARBA00022723"/>
    </source>
</evidence>
<dbReference type="Proteomes" id="UP000019804">
    <property type="component" value="Unassembled WGS sequence"/>
</dbReference>
<evidence type="ECO:0000256" key="16">
    <source>
        <dbReference type="SAM" id="SignalP"/>
    </source>
</evidence>
<dbReference type="GO" id="GO:0008240">
    <property type="term" value="F:tripeptidyl-peptidase activity"/>
    <property type="evidence" value="ECO:0007669"/>
    <property type="project" value="UniProtKB-EC"/>
</dbReference>
<dbReference type="PANTHER" id="PTHR14218">
    <property type="entry name" value="PROTEASE S8 TRIPEPTIDYL PEPTIDASE I CLN2"/>
    <property type="match status" value="1"/>
</dbReference>
<dbReference type="SUPFAM" id="SSF54897">
    <property type="entry name" value="Protease propeptides/inhibitors"/>
    <property type="match status" value="1"/>
</dbReference>
<dbReference type="EMBL" id="KK088440">
    <property type="protein sequence ID" value="EYE91940.1"/>
    <property type="molecule type" value="Genomic_DNA"/>
</dbReference>
<dbReference type="PROSITE" id="PS51695">
    <property type="entry name" value="SEDOLISIN"/>
    <property type="match status" value="1"/>
</dbReference>
<dbReference type="GO" id="GO:0006508">
    <property type="term" value="P:proteolysis"/>
    <property type="evidence" value="ECO:0007669"/>
    <property type="project" value="UniProtKB-KW"/>
</dbReference>
<evidence type="ECO:0000256" key="2">
    <source>
        <dbReference type="ARBA" id="ARBA00002451"/>
    </source>
</evidence>
<evidence type="ECO:0000256" key="9">
    <source>
        <dbReference type="ARBA" id="ARBA00022801"/>
    </source>
</evidence>
<keyword evidence="12" id="KW-0843">Virulence</keyword>
<keyword evidence="14" id="KW-0325">Glycoprotein</keyword>
<evidence type="ECO:0000256" key="3">
    <source>
        <dbReference type="ARBA" id="ARBA00004239"/>
    </source>
</evidence>
<evidence type="ECO:0000256" key="8">
    <source>
        <dbReference type="ARBA" id="ARBA00022729"/>
    </source>
</evidence>
<comment type="function">
    <text evidence="2">Secreted tripeptidyl-peptidase which degrades proteins at acidic pHs and is involved in virulence.</text>
</comment>
<protein>
    <recommendedName>
        <fullName evidence="4">tripeptidyl-peptidase II</fullName>
        <ecNumber evidence="4">3.4.14.10</ecNumber>
    </recommendedName>
</protein>
<dbReference type="InterPro" id="IPR050819">
    <property type="entry name" value="Tripeptidyl-peptidase_I"/>
</dbReference>
<reference evidence="19" key="1">
    <citation type="journal article" date="2014" name="Nat. Commun.">
        <title>Genomic adaptations of the halophilic Dead Sea filamentous fungus Eurotium rubrum.</title>
        <authorList>
            <person name="Kis-Papo T."/>
            <person name="Weig A.R."/>
            <person name="Riley R."/>
            <person name="Persoh D."/>
            <person name="Salamov A."/>
            <person name="Sun H."/>
            <person name="Lipzen A."/>
            <person name="Wasser S.P."/>
            <person name="Rambold G."/>
            <person name="Grigoriev I.V."/>
            <person name="Nevo E."/>
        </authorList>
    </citation>
    <scope>NUCLEOTIDE SEQUENCE [LARGE SCALE GENOMIC DNA]</scope>
    <source>
        <strain evidence="19">CBS 135680</strain>
    </source>
</reference>
<gene>
    <name evidence="18" type="ORF">EURHEDRAFT_405608</name>
</gene>
<evidence type="ECO:0000313" key="19">
    <source>
        <dbReference type="Proteomes" id="UP000019804"/>
    </source>
</evidence>
<dbReference type="InterPro" id="IPR036852">
    <property type="entry name" value="Peptidase_S8/S53_dom_sf"/>
</dbReference>
<evidence type="ECO:0000256" key="12">
    <source>
        <dbReference type="ARBA" id="ARBA00023026"/>
    </source>
</evidence>
<dbReference type="EC" id="3.4.14.10" evidence="4"/>
<evidence type="ECO:0000256" key="14">
    <source>
        <dbReference type="ARBA" id="ARBA00023180"/>
    </source>
</evidence>
<keyword evidence="19" id="KW-1185">Reference proteome</keyword>
<dbReference type="Gene3D" id="3.40.50.200">
    <property type="entry name" value="Peptidase S8/S53 domain"/>
    <property type="match status" value="1"/>
</dbReference>
<dbReference type="InterPro" id="IPR030400">
    <property type="entry name" value="Sedolisin_dom"/>
</dbReference>
<dbReference type="AlphaFoldDB" id="A0A017S705"/>
<comment type="cofactor">
    <cofactor evidence="15">
        <name>Ca(2+)</name>
        <dbReference type="ChEBI" id="CHEBI:29108"/>
    </cofactor>
    <text evidence="15">Binds 1 Ca(2+) ion per subunit.</text>
</comment>
<keyword evidence="9 15" id="KW-0378">Hydrolase</keyword>
<keyword evidence="13" id="KW-0865">Zymogen</keyword>
<dbReference type="Pfam" id="PF09286">
    <property type="entry name" value="Pro-kuma_activ"/>
    <property type="match status" value="1"/>
</dbReference>
<evidence type="ECO:0000256" key="4">
    <source>
        <dbReference type="ARBA" id="ARBA00012462"/>
    </source>
</evidence>
<keyword evidence="5" id="KW-0964">Secreted</keyword>
<dbReference type="GO" id="GO:0046872">
    <property type="term" value="F:metal ion binding"/>
    <property type="evidence" value="ECO:0007669"/>
    <property type="project" value="UniProtKB-UniRule"/>
</dbReference>
<evidence type="ECO:0000256" key="10">
    <source>
        <dbReference type="ARBA" id="ARBA00022825"/>
    </source>
</evidence>
<keyword evidence="11 15" id="KW-0106">Calcium</keyword>
<dbReference type="HOGENOM" id="CLU_013783_3_0_1"/>
<feature type="binding site" evidence="15">
    <location>
        <position position="546"/>
    </location>
    <ligand>
        <name>Ca(2+)</name>
        <dbReference type="ChEBI" id="CHEBI:29108"/>
    </ligand>
</feature>
<feature type="active site" description="Charge relay system" evidence="15">
    <location>
        <position position="292"/>
    </location>
</feature>
<dbReference type="RefSeq" id="XP_040635630.1">
    <property type="nucleotide sequence ID" value="XM_040780398.1"/>
</dbReference>
<dbReference type="SUPFAM" id="SSF52743">
    <property type="entry name" value="Subtilisin-like"/>
    <property type="match status" value="1"/>
</dbReference>
<keyword evidence="7 15" id="KW-0479">Metal-binding</keyword>
<feature type="domain" description="Peptidase S53" evidence="17">
    <location>
        <begin position="212"/>
        <end position="599"/>
    </location>
</feature>
<feature type="binding site" evidence="15">
    <location>
        <position position="577"/>
    </location>
    <ligand>
        <name>Ca(2+)</name>
        <dbReference type="ChEBI" id="CHEBI:29108"/>
    </ligand>
</feature>
<feature type="active site" description="Charge relay system" evidence="15">
    <location>
        <position position="288"/>
    </location>
</feature>
<dbReference type="STRING" id="1388766.A0A017S705"/>
<comment type="subcellular location">
    <subcellularLocation>
        <location evidence="3">Secreted</location>
        <location evidence="3">Extracellular space</location>
    </subcellularLocation>
</comment>
<evidence type="ECO:0000256" key="13">
    <source>
        <dbReference type="ARBA" id="ARBA00023145"/>
    </source>
</evidence>
<dbReference type="FunFam" id="3.40.50.200:FF:000015">
    <property type="entry name" value="Tripeptidyl peptidase A"/>
    <property type="match status" value="1"/>
</dbReference>
<keyword evidence="10 15" id="KW-0720">Serine protease</keyword>
<dbReference type="GO" id="GO:0005576">
    <property type="term" value="C:extracellular region"/>
    <property type="evidence" value="ECO:0007669"/>
    <property type="project" value="UniProtKB-SubCell"/>
</dbReference>
<feature type="binding site" evidence="15">
    <location>
        <position position="579"/>
    </location>
    <ligand>
        <name>Ca(2+)</name>
        <dbReference type="ChEBI" id="CHEBI:29108"/>
    </ligand>
</feature>
<keyword evidence="6 15" id="KW-0645">Protease</keyword>
<dbReference type="InterPro" id="IPR023828">
    <property type="entry name" value="Peptidase_S8_Ser-AS"/>
</dbReference>
<evidence type="ECO:0000256" key="5">
    <source>
        <dbReference type="ARBA" id="ARBA00022525"/>
    </source>
</evidence>
<dbReference type="InterPro" id="IPR015366">
    <property type="entry name" value="S53_propep"/>
</dbReference>
<dbReference type="PANTHER" id="PTHR14218:SF32">
    <property type="entry name" value="TRIPEPTIDYL PEPTIDASE SED3 (AFU_ORTHOLOGUE AFUA_3G08930)"/>
    <property type="match status" value="1"/>
</dbReference>
<evidence type="ECO:0000256" key="11">
    <source>
        <dbReference type="ARBA" id="ARBA00022837"/>
    </source>
</evidence>
<dbReference type="PROSITE" id="PS00138">
    <property type="entry name" value="SUBTILASE_SER"/>
    <property type="match status" value="1"/>
</dbReference>
<feature type="binding site" evidence="15">
    <location>
        <position position="545"/>
    </location>
    <ligand>
        <name>Ca(2+)</name>
        <dbReference type="ChEBI" id="CHEBI:29108"/>
    </ligand>
</feature>
<dbReference type="SMART" id="SM00944">
    <property type="entry name" value="Pro-kuma_activ"/>
    <property type="match status" value="1"/>
</dbReference>
<feature type="active site" description="Charge relay system" evidence="15">
    <location>
        <position position="503"/>
    </location>
</feature>
<evidence type="ECO:0000256" key="1">
    <source>
        <dbReference type="ARBA" id="ARBA00001910"/>
    </source>
</evidence>
<accession>A0A017S705</accession>
<dbReference type="GeneID" id="63695522"/>
<dbReference type="CDD" id="cd04056">
    <property type="entry name" value="Peptidases_S53"/>
    <property type="match status" value="1"/>
</dbReference>
<evidence type="ECO:0000259" key="17">
    <source>
        <dbReference type="PROSITE" id="PS51695"/>
    </source>
</evidence>
<dbReference type="GO" id="GO:0004252">
    <property type="term" value="F:serine-type endopeptidase activity"/>
    <property type="evidence" value="ECO:0007669"/>
    <property type="project" value="UniProtKB-UniRule"/>
</dbReference>
<organism evidence="18 19">
    <name type="scientific">Aspergillus ruber (strain CBS 135680)</name>
    <dbReference type="NCBI Taxonomy" id="1388766"/>
    <lineage>
        <taxon>Eukaryota</taxon>
        <taxon>Fungi</taxon>
        <taxon>Dikarya</taxon>
        <taxon>Ascomycota</taxon>
        <taxon>Pezizomycotina</taxon>
        <taxon>Eurotiomycetes</taxon>
        <taxon>Eurotiomycetidae</taxon>
        <taxon>Eurotiales</taxon>
        <taxon>Aspergillaceae</taxon>
        <taxon>Aspergillus</taxon>
        <taxon>Aspergillus subgen. Aspergillus</taxon>
    </lineage>
</organism>